<accession>A0ABQ1JHE9</accession>
<evidence type="ECO:0008006" key="3">
    <source>
        <dbReference type="Google" id="ProtNLM"/>
    </source>
</evidence>
<dbReference type="RefSeq" id="WP_188740287.1">
    <property type="nucleotide sequence ID" value="NZ_BMII01000028.1"/>
</dbReference>
<evidence type="ECO:0000313" key="1">
    <source>
        <dbReference type="EMBL" id="GGB68460.1"/>
    </source>
</evidence>
<dbReference type="InterPro" id="IPR021276">
    <property type="entry name" value="DUF2855"/>
</dbReference>
<protein>
    <recommendedName>
        <fullName evidence="3">DUF2855 family protein</fullName>
    </recommendedName>
</protein>
<dbReference type="Pfam" id="PF11017">
    <property type="entry name" value="DUF2855"/>
    <property type="match status" value="1"/>
</dbReference>
<reference evidence="2" key="1">
    <citation type="journal article" date="2019" name="Int. J. Syst. Evol. Microbiol.">
        <title>The Global Catalogue of Microorganisms (GCM) 10K type strain sequencing project: providing services to taxonomists for standard genome sequencing and annotation.</title>
        <authorList>
            <consortium name="The Broad Institute Genomics Platform"/>
            <consortium name="The Broad Institute Genome Sequencing Center for Infectious Disease"/>
            <person name="Wu L."/>
            <person name="Ma J."/>
        </authorList>
    </citation>
    <scope>NUCLEOTIDE SEQUENCE [LARGE SCALE GENOMIC DNA]</scope>
    <source>
        <strain evidence="2">CGMCC 1.15339</strain>
    </source>
</reference>
<organism evidence="1 2">
    <name type="scientific">Shewanella inventionis</name>
    <dbReference type="NCBI Taxonomy" id="1738770"/>
    <lineage>
        <taxon>Bacteria</taxon>
        <taxon>Pseudomonadati</taxon>
        <taxon>Pseudomonadota</taxon>
        <taxon>Gammaproteobacteria</taxon>
        <taxon>Alteromonadales</taxon>
        <taxon>Shewanellaceae</taxon>
        <taxon>Shewanella</taxon>
    </lineage>
</organism>
<evidence type="ECO:0000313" key="2">
    <source>
        <dbReference type="Proteomes" id="UP000617555"/>
    </source>
</evidence>
<dbReference type="EMBL" id="BMII01000028">
    <property type="protein sequence ID" value="GGB68460.1"/>
    <property type="molecule type" value="Genomic_DNA"/>
</dbReference>
<name>A0ABQ1JHE9_9GAMM</name>
<proteinExistence type="predicted"/>
<keyword evidence="2" id="KW-1185">Reference proteome</keyword>
<gene>
    <name evidence="1" type="ORF">GCM10011607_31360</name>
</gene>
<sequence length="376" mass="41487">MTTDEASHDAIPKSATVFEVNKHSLQNTRVNPLAFTAPMAHNDVLLRVDKFALTANNISYGIMGDSLGYWRFFPSTDPVHWGRLPVMGYAEVIKSKNDQILVGERVWGFMPMASHFMIVAGNVSQNSFSDISPCREGLSPLYSRFDRVNANPFYLPQNEDYDILLRGLFTTSWLINDYMSDNQYFGAEQYLITSASSKTSIALAFCIKQQAQRPVIGVTSNENKAFVASLGCYDKVISYDQVSQLDTAATILVDMAGSKTTLALIHHHFSEQLKYSCRIGLTHHQDIDINDNNTLLPGPVPSFFFAPSQLAKRSKEHGATATMTLINTALLGYIDFCKNSISIAHINDFEAIDPAYQAVLAGQANASVGIVVHPNG</sequence>
<comment type="caution">
    <text evidence="1">The sequence shown here is derived from an EMBL/GenBank/DDBJ whole genome shotgun (WGS) entry which is preliminary data.</text>
</comment>
<dbReference type="Proteomes" id="UP000617555">
    <property type="component" value="Unassembled WGS sequence"/>
</dbReference>